<proteinExistence type="predicted"/>
<dbReference type="RefSeq" id="WP_342807639.1">
    <property type="nucleotide sequence ID" value="NZ_JAOPJZ010000003.1"/>
</dbReference>
<keyword evidence="3" id="KW-1185">Reference proteome</keyword>
<accession>A0AAP3E654</accession>
<evidence type="ECO:0000313" key="2">
    <source>
        <dbReference type="EMBL" id="MCU4751645.1"/>
    </source>
</evidence>
<feature type="transmembrane region" description="Helical" evidence="1">
    <location>
        <begin position="317"/>
        <end position="336"/>
    </location>
</feature>
<feature type="transmembrane region" description="Helical" evidence="1">
    <location>
        <begin position="64"/>
        <end position="87"/>
    </location>
</feature>
<keyword evidence="1" id="KW-1133">Transmembrane helix</keyword>
<feature type="transmembrane region" description="Helical" evidence="1">
    <location>
        <begin position="547"/>
        <end position="566"/>
    </location>
</feature>
<evidence type="ECO:0000256" key="1">
    <source>
        <dbReference type="SAM" id="Phobius"/>
    </source>
</evidence>
<protein>
    <submittedName>
        <fullName evidence="2">Secretion system protein</fullName>
    </submittedName>
</protein>
<dbReference type="EMBL" id="JAOPJZ010000003">
    <property type="protein sequence ID" value="MCU4751645.1"/>
    <property type="molecule type" value="Genomic_DNA"/>
</dbReference>
<evidence type="ECO:0000313" key="3">
    <source>
        <dbReference type="Proteomes" id="UP001321047"/>
    </source>
</evidence>
<comment type="caution">
    <text evidence="2">The sequence shown here is derived from an EMBL/GenBank/DDBJ whole genome shotgun (WGS) entry which is preliminary data.</text>
</comment>
<dbReference type="AlphaFoldDB" id="A0AAP3E654"/>
<reference evidence="2 3" key="1">
    <citation type="submission" date="2022-09" db="EMBL/GenBank/DDBJ databases">
        <title>Enrichment on poylsaccharides allowed isolation of novel metabolic and taxonomic groups of Haloarchaea.</title>
        <authorList>
            <person name="Sorokin D.Y."/>
            <person name="Elcheninov A.G."/>
            <person name="Khizhniak T.V."/>
            <person name="Kolganova T.V."/>
            <person name="Kublanov I.V."/>
        </authorList>
    </citation>
    <scope>NUCLEOTIDE SEQUENCE [LARGE SCALE GENOMIC DNA]</scope>
    <source>
        <strain evidence="2 3">AArc-curdl1</strain>
    </source>
</reference>
<gene>
    <name evidence="2" type="ORF">OB919_06575</name>
</gene>
<feature type="transmembrane region" description="Helical" evidence="1">
    <location>
        <begin position="292"/>
        <end position="311"/>
    </location>
</feature>
<keyword evidence="1" id="KW-0812">Transmembrane</keyword>
<feature type="transmembrane region" description="Helical" evidence="1">
    <location>
        <begin position="246"/>
        <end position="271"/>
    </location>
</feature>
<sequence length="570" mass="60927">MQALTSAVRTLAGWYPTDVSASDDLADSLEFIESSIEPETIVKAGYTAGALSMPLLVPLVFTPLQWYVVPLVMLVVALGVVHSVHTAPHVLAALRRTEALGDTPNLIGRAVLRMGIQPSTENAIRFAADTGQGPLASSLSSHIDRAMGTPRSGLLTFAEEWAEWFPALRRSSYLLSTAQDAPAGERTRTLDRALTAILHGTEDQMAAFTNAIRGPTTALYAFGILLPLALVALVPAAAIVEYPVDIWLFIAVYNVLLPLVIVVASIWLLVRRPVAFPPPSVPHDHPDIPDQLWFRLTWGLAAGVVASVLTALLGPSYLAPIAAIGMGLGVTLLALFRPIMMVRNNVRDVEEHLVDALYLVGRQVTEGQAVEAAIELAADRVPAETGDVFEAASGVQQRLHIGVQGAFLGDYGALRDVPSARARGMARLLAIAADEGRPAGRAIVEMADHLEELQEVERETRRQLTMVTGTLENTASYFGPLIAGSTVALAGLMAEHVIEDETIAEEMLAVDSLGTVVGVYVLTLCLLLTPLSLALRHGLDRALIGYNVGRSLVFATPIYIVAVGLVDLLI</sequence>
<feature type="transmembrane region" description="Helical" evidence="1">
    <location>
        <begin position="475"/>
        <end position="493"/>
    </location>
</feature>
<feature type="transmembrane region" description="Helical" evidence="1">
    <location>
        <begin position="513"/>
        <end position="535"/>
    </location>
</feature>
<organism evidence="2 3">
    <name type="scientific">Natronosalvus hydrolyticus</name>
    <dbReference type="NCBI Taxonomy" id="2979988"/>
    <lineage>
        <taxon>Archaea</taxon>
        <taxon>Methanobacteriati</taxon>
        <taxon>Methanobacteriota</taxon>
        <taxon>Stenosarchaea group</taxon>
        <taxon>Halobacteria</taxon>
        <taxon>Halobacteriales</taxon>
        <taxon>Natrialbaceae</taxon>
        <taxon>Natronosalvus</taxon>
    </lineage>
</organism>
<feature type="transmembrane region" description="Helical" evidence="1">
    <location>
        <begin position="218"/>
        <end position="240"/>
    </location>
</feature>
<dbReference type="Proteomes" id="UP001321047">
    <property type="component" value="Unassembled WGS sequence"/>
</dbReference>
<keyword evidence="1" id="KW-0472">Membrane</keyword>
<name>A0AAP3E654_9EURY</name>